<protein>
    <submittedName>
        <fullName evidence="1">Uncharacterized protein</fullName>
    </submittedName>
</protein>
<comment type="caution">
    <text evidence="1">The sequence shown here is derived from an EMBL/GenBank/DDBJ whole genome shotgun (WGS) entry which is preliminary data.</text>
</comment>
<sequence length="70" mass="7857">MLLCTPSAPHNLFWESPLATPTPPLHSSSFPRLQAPGALRRRLFVARVGSEERELLFYSAERDKPLLANV</sequence>
<accession>A0A4Z2EN08</accession>
<keyword evidence="2" id="KW-1185">Reference proteome</keyword>
<proteinExistence type="predicted"/>
<gene>
    <name evidence="1" type="ORF">EYF80_059655</name>
</gene>
<dbReference type="Proteomes" id="UP000314294">
    <property type="component" value="Unassembled WGS sequence"/>
</dbReference>
<dbReference type="AlphaFoldDB" id="A0A4Z2EN08"/>
<evidence type="ECO:0000313" key="2">
    <source>
        <dbReference type="Proteomes" id="UP000314294"/>
    </source>
</evidence>
<organism evidence="1 2">
    <name type="scientific">Liparis tanakae</name>
    <name type="common">Tanaka's snailfish</name>
    <dbReference type="NCBI Taxonomy" id="230148"/>
    <lineage>
        <taxon>Eukaryota</taxon>
        <taxon>Metazoa</taxon>
        <taxon>Chordata</taxon>
        <taxon>Craniata</taxon>
        <taxon>Vertebrata</taxon>
        <taxon>Euteleostomi</taxon>
        <taxon>Actinopterygii</taxon>
        <taxon>Neopterygii</taxon>
        <taxon>Teleostei</taxon>
        <taxon>Neoteleostei</taxon>
        <taxon>Acanthomorphata</taxon>
        <taxon>Eupercaria</taxon>
        <taxon>Perciformes</taxon>
        <taxon>Cottioidei</taxon>
        <taxon>Cottales</taxon>
        <taxon>Liparidae</taxon>
        <taxon>Liparis</taxon>
    </lineage>
</organism>
<dbReference type="EMBL" id="SRLO01004761">
    <property type="protein sequence ID" value="TNN30193.1"/>
    <property type="molecule type" value="Genomic_DNA"/>
</dbReference>
<evidence type="ECO:0000313" key="1">
    <source>
        <dbReference type="EMBL" id="TNN30193.1"/>
    </source>
</evidence>
<reference evidence="1 2" key="1">
    <citation type="submission" date="2019-03" db="EMBL/GenBank/DDBJ databases">
        <title>First draft genome of Liparis tanakae, snailfish: a comprehensive survey of snailfish specific genes.</title>
        <authorList>
            <person name="Kim W."/>
            <person name="Song I."/>
            <person name="Jeong J.-H."/>
            <person name="Kim D."/>
            <person name="Kim S."/>
            <person name="Ryu S."/>
            <person name="Song J.Y."/>
            <person name="Lee S.K."/>
        </authorList>
    </citation>
    <scope>NUCLEOTIDE SEQUENCE [LARGE SCALE GENOMIC DNA]</scope>
    <source>
        <tissue evidence="1">Muscle</tissue>
    </source>
</reference>
<name>A0A4Z2EN08_9TELE</name>